<feature type="region of interest" description="Disordered" evidence="1">
    <location>
        <begin position="532"/>
        <end position="562"/>
    </location>
</feature>
<evidence type="ECO:0000256" key="1">
    <source>
        <dbReference type="SAM" id="MobiDB-lite"/>
    </source>
</evidence>
<evidence type="ECO:0000313" key="2">
    <source>
        <dbReference type="EMBL" id="RIB06710.1"/>
    </source>
</evidence>
<dbReference type="EMBL" id="QKWP01001772">
    <property type="protein sequence ID" value="RIB06710.1"/>
    <property type="molecule type" value="Genomic_DNA"/>
</dbReference>
<dbReference type="OrthoDB" id="2363152at2759"/>
<feature type="compositionally biased region" description="Acidic residues" evidence="1">
    <location>
        <begin position="539"/>
        <end position="557"/>
    </location>
</feature>
<name>A0A397U8W2_9GLOM</name>
<dbReference type="Proteomes" id="UP000266673">
    <property type="component" value="Unassembled WGS sequence"/>
</dbReference>
<evidence type="ECO:0000313" key="3">
    <source>
        <dbReference type="Proteomes" id="UP000266673"/>
    </source>
</evidence>
<reference evidence="2 3" key="1">
    <citation type="submission" date="2018-06" db="EMBL/GenBank/DDBJ databases">
        <title>Comparative genomics reveals the genomic features of Rhizophagus irregularis, R. cerebriforme, R. diaphanum and Gigaspora rosea, and their symbiotic lifestyle signature.</title>
        <authorList>
            <person name="Morin E."/>
            <person name="San Clemente H."/>
            <person name="Chen E.C.H."/>
            <person name="De La Providencia I."/>
            <person name="Hainaut M."/>
            <person name="Kuo A."/>
            <person name="Kohler A."/>
            <person name="Murat C."/>
            <person name="Tang N."/>
            <person name="Roy S."/>
            <person name="Loubradou J."/>
            <person name="Henrissat B."/>
            <person name="Grigoriev I.V."/>
            <person name="Corradi N."/>
            <person name="Roux C."/>
            <person name="Martin F.M."/>
        </authorList>
    </citation>
    <scope>NUCLEOTIDE SEQUENCE [LARGE SCALE GENOMIC DNA]</scope>
    <source>
        <strain evidence="2 3">DAOM 194757</strain>
    </source>
</reference>
<comment type="caution">
    <text evidence="2">The sequence shown here is derived from an EMBL/GenBank/DDBJ whole genome shotgun (WGS) entry which is preliminary data.</text>
</comment>
<sequence length="576" mass="65549">MPFTSQTNKTFSNYVQLGDTICLNCYNGIVTRSSVEFQQHALEHSCQNVPEIREETPMDIFTNNLTVSQAVEIITDVLYEREHNKLPTIWDFGEFRAVIEPKDQQLKSFFDELYLSTNPQRKSVNTMEKVSKQLVFLCYFICDIRNKFVNNAKRDLGMYLDSTGTPNSTINTLATMGLTLTSCSISYHKDSVSQKHSETVETSLEDSSNNALLLNIDDYHSIHTIRMPITTTTSAPVHLATILLNPIKTQPAIPRQDIHNFILVNSQLIITGIENYFIQVYSLFHNRRWGFRSVDDETRLEELTVHSYDIRLKEKKSSRSLKDTVLVDLFESNLRTMEAYIKAINIAASVPTINKYIEDGNVIPVIADWPCQIHLRTAISRYLVHAGDFNSYLKSCFQHKKLQFTISPQVALVRPIKRKKKKGDTDTKSTSIPAMKMKEAWLCHFPLGYNSSYKPSSSGCDSYSCITNTITSKEPGRPLTEETGQVLLCGHAYHDTCFIRDGSKCLHCFNYIKDGVDKIVQSLLESLRQLNSNNNNESAESEGSDSVHEDDDDDDDTKESANVLVPWDRVQLSYFN</sequence>
<proteinExistence type="predicted"/>
<dbReference type="AlphaFoldDB" id="A0A397U8W2"/>
<accession>A0A397U8W2</accession>
<keyword evidence="3" id="KW-1185">Reference proteome</keyword>
<protein>
    <submittedName>
        <fullName evidence="2">Uncharacterized protein</fullName>
    </submittedName>
</protein>
<gene>
    <name evidence="2" type="ORF">C2G38_2216388</name>
</gene>
<organism evidence="2 3">
    <name type="scientific">Gigaspora rosea</name>
    <dbReference type="NCBI Taxonomy" id="44941"/>
    <lineage>
        <taxon>Eukaryota</taxon>
        <taxon>Fungi</taxon>
        <taxon>Fungi incertae sedis</taxon>
        <taxon>Mucoromycota</taxon>
        <taxon>Glomeromycotina</taxon>
        <taxon>Glomeromycetes</taxon>
        <taxon>Diversisporales</taxon>
        <taxon>Gigasporaceae</taxon>
        <taxon>Gigaspora</taxon>
    </lineage>
</organism>